<evidence type="ECO:0000256" key="2">
    <source>
        <dbReference type="ARBA" id="ARBA00022737"/>
    </source>
</evidence>
<dbReference type="InterPro" id="IPR003501">
    <property type="entry name" value="PTS_EIIB_2/3"/>
</dbReference>
<keyword evidence="10" id="KW-1185">Reference proteome</keyword>
<dbReference type="GO" id="GO:0009401">
    <property type="term" value="P:phosphoenolpyruvate-dependent sugar phosphotransferase system"/>
    <property type="evidence" value="ECO:0007669"/>
    <property type="project" value="InterPro"/>
</dbReference>
<dbReference type="InterPro" id="IPR016152">
    <property type="entry name" value="PTrfase/Anion_transptr"/>
</dbReference>
<dbReference type="SUPFAM" id="SSF55804">
    <property type="entry name" value="Phoshotransferase/anion transport protein"/>
    <property type="match status" value="1"/>
</dbReference>
<protein>
    <submittedName>
        <fullName evidence="9">Transcriptional antiterminator, BglG family</fullName>
    </submittedName>
</protein>
<feature type="domain" description="PRD" evidence="8">
    <location>
        <begin position="202"/>
        <end position="307"/>
    </location>
</feature>
<dbReference type="EMBL" id="FWXH01000010">
    <property type="protein sequence ID" value="SMC25663.1"/>
    <property type="molecule type" value="Genomic_DNA"/>
</dbReference>
<organism evidence="9 10">
    <name type="scientific">Clostridium acidisoli DSM 12555</name>
    <dbReference type="NCBI Taxonomy" id="1121291"/>
    <lineage>
        <taxon>Bacteria</taxon>
        <taxon>Bacillati</taxon>
        <taxon>Bacillota</taxon>
        <taxon>Clostridia</taxon>
        <taxon>Eubacteriales</taxon>
        <taxon>Clostridiaceae</taxon>
        <taxon>Clostridium</taxon>
    </lineage>
</organism>
<accession>A0A1W1XNX2</accession>
<dbReference type="PANTHER" id="PTHR30185:SF18">
    <property type="entry name" value="TRANSCRIPTIONAL REGULATOR MTLR"/>
    <property type="match status" value="1"/>
</dbReference>
<dbReference type="Proteomes" id="UP000192468">
    <property type="component" value="Unassembled WGS sequence"/>
</dbReference>
<dbReference type="InterPro" id="IPR050661">
    <property type="entry name" value="BglG_antiterminators"/>
</dbReference>
<evidence type="ECO:0000313" key="10">
    <source>
        <dbReference type="Proteomes" id="UP000192468"/>
    </source>
</evidence>
<dbReference type="Pfam" id="PF02302">
    <property type="entry name" value="PTS_IIB"/>
    <property type="match status" value="1"/>
</dbReference>
<dbReference type="PROSITE" id="PS51094">
    <property type="entry name" value="PTS_EIIA_TYPE_2"/>
    <property type="match status" value="1"/>
</dbReference>
<keyword evidence="5" id="KW-0804">Transcription</keyword>
<reference evidence="9 10" key="1">
    <citation type="submission" date="2017-04" db="EMBL/GenBank/DDBJ databases">
        <authorList>
            <person name="Afonso C.L."/>
            <person name="Miller P.J."/>
            <person name="Scott M.A."/>
            <person name="Spackman E."/>
            <person name="Goraichik I."/>
            <person name="Dimitrov K.M."/>
            <person name="Suarez D.L."/>
            <person name="Swayne D.E."/>
        </authorList>
    </citation>
    <scope>NUCLEOTIDE SEQUENCE [LARGE SCALE GENOMIC DNA]</scope>
    <source>
        <strain evidence="9 10">DSM 12555</strain>
    </source>
</reference>
<dbReference type="RefSeq" id="WP_084116352.1">
    <property type="nucleotide sequence ID" value="NZ_FWXH01000010.1"/>
</dbReference>
<dbReference type="Gene3D" id="1.10.1790.10">
    <property type="entry name" value="PRD domain"/>
    <property type="match status" value="2"/>
</dbReference>
<dbReference type="GO" id="GO:0006355">
    <property type="term" value="P:regulation of DNA-templated transcription"/>
    <property type="evidence" value="ECO:0007669"/>
    <property type="project" value="InterPro"/>
</dbReference>
<dbReference type="PROSITE" id="PS51372">
    <property type="entry name" value="PRD_2"/>
    <property type="match status" value="2"/>
</dbReference>
<dbReference type="Gene3D" id="3.40.930.10">
    <property type="entry name" value="Mannitol-specific EII, Chain A"/>
    <property type="match status" value="1"/>
</dbReference>
<dbReference type="Pfam" id="PF05043">
    <property type="entry name" value="Mga"/>
    <property type="match status" value="1"/>
</dbReference>
<dbReference type="CDD" id="cd05568">
    <property type="entry name" value="PTS_IIB_bgl_like"/>
    <property type="match status" value="1"/>
</dbReference>
<dbReference type="SUPFAM" id="SSF52794">
    <property type="entry name" value="PTS system IIB component-like"/>
    <property type="match status" value="1"/>
</dbReference>
<evidence type="ECO:0000256" key="3">
    <source>
        <dbReference type="ARBA" id="ARBA00023015"/>
    </source>
</evidence>
<dbReference type="SUPFAM" id="SSF63520">
    <property type="entry name" value="PTS-regulatory domain, PRD"/>
    <property type="match status" value="2"/>
</dbReference>
<dbReference type="Gene3D" id="3.40.50.2300">
    <property type="match status" value="1"/>
</dbReference>
<evidence type="ECO:0000256" key="1">
    <source>
        <dbReference type="ARBA" id="ARBA00022679"/>
    </source>
</evidence>
<feature type="domain" description="PTS EIIA type-2" evidence="6">
    <location>
        <begin position="534"/>
        <end position="683"/>
    </location>
</feature>
<sequence>MYRLSSRQIDLVRRLLKNENVTVKNFAQAHNVSTRTIYREIDNINKLISKYKINIINTLNGLSLNGKDDEILEFKWAMYGSESMTGSKNRKNFIVAELLQCKEPIKIQYFAQKFDVSSSTISHDIKDVKEWLETKHINVISKPGVGVYTEGGEENIRHTLVDLLYKNYNIEQLISFIQNDIEEINEGKNSRIDELNNRLLNIIDYETIYLIERSLSNIESTMDYKIDDRLYIELSIHLSLAIERLRNNEKISFDSITLEKLKKSQEYKISKIIAKYIENEIEIKIPEEELGYITVHLQGVRVGGNNLNLSEKYLYSLTENVIEEASKIFDIRFDMDCILKKDLNMHLLNSIYRLKSGYKIRNPLISEIKHQYGYVFNKCNNVLDVLRKALNVEISEDEVGYISMHFAAAMERMKDKTTIYNVLLVCASGVGTSRMLAARVKKIKEINIVAISSVFKIDEIINKNPVDLIISTVPIKREDKKIIVVNPLFTERDITKLEDELNIKITIEKEEKRQPIEKQMENVERIKAYSYEISTIVKNTFFTEICATNVNGIIQELLEEQVKYGVIDMKTSDGIKVMLVNRDKLGTIILPNKKFVIYHCVSSDIKEPMITVGKLKIPIKLINLIDKKELIYTAFLMVAPLNKKDSLEVIGDLSSSIIEQVDFIDRLNESKNAEECRKIIEKTLVKRLYLQIIRVFR</sequence>
<evidence type="ECO:0000259" key="7">
    <source>
        <dbReference type="PROSITE" id="PS51099"/>
    </source>
</evidence>
<dbReference type="AlphaFoldDB" id="A0A1W1XNX2"/>
<dbReference type="Pfam" id="PF08279">
    <property type="entry name" value="HTH_11"/>
    <property type="match status" value="1"/>
</dbReference>
<feature type="domain" description="PTS EIIB type-2" evidence="7">
    <location>
        <begin position="420"/>
        <end position="509"/>
    </location>
</feature>
<dbReference type="InterPro" id="IPR002178">
    <property type="entry name" value="PTS_EIIA_type-2_dom"/>
</dbReference>
<dbReference type="InterPro" id="IPR036388">
    <property type="entry name" value="WH-like_DNA-bd_sf"/>
</dbReference>
<dbReference type="OrthoDB" id="3175596at2"/>
<dbReference type="Pfam" id="PF00874">
    <property type="entry name" value="PRD"/>
    <property type="match status" value="2"/>
</dbReference>
<dbReference type="Pfam" id="PF00359">
    <property type="entry name" value="PTS_EIIA_2"/>
    <property type="match status" value="1"/>
</dbReference>
<evidence type="ECO:0000259" key="6">
    <source>
        <dbReference type="PROSITE" id="PS51094"/>
    </source>
</evidence>
<dbReference type="InterPro" id="IPR036095">
    <property type="entry name" value="PTS_EIIB-like_sf"/>
</dbReference>
<dbReference type="STRING" id="1121291.SAMN02745134_02524"/>
<keyword evidence="2" id="KW-0677">Repeat</keyword>
<evidence type="ECO:0000313" key="9">
    <source>
        <dbReference type="EMBL" id="SMC25663.1"/>
    </source>
</evidence>
<keyword evidence="1" id="KW-0808">Transferase</keyword>
<dbReference type="PROSITE" id="PS51099">
    <property type="entry name" value="PTS_EIIB_TYPE_2"/>
    <property type="match status" value="1"/>
</dbReference>
<dbReference type="PANTHER" id="PTHR30185">
    <property type="entry name" value="CRYPTIC BETA-GLUCOSIDE BGL OPERON ANTITERMINATOR"/>
    <property type="match status" value="1"/>
</dbReference>
<dbReference type="Gene3D" id="1.10.10.10">
    <property type="entry name" value="Winged helix-like DNA-binding domain superfamily/Winged helix DNA-binding domain"/>
    <property type="match status" value="2"/>
</dbReference>
<evidence type="ECO:0000259" key="8">
    <source>
        <dbReference type="PROSITE" id="PS51372"/>
    </source>
</evidence>
<evidence type="ECO:0000256" key="5">
    <source>
        <dbReference type="ARBA" id="ARBA00023163"/>
    </source>
</evidence>
<proteinExistence type="predicted"/>
<gene>
    <name evidence="9" type="ORF">SAMN02745134_02524</name>
</gene>
<keyword evidence="3" id="KW-0805">Transcription regulation</keyword>
<dbReference type="InterPro" id="IPR011608">
    <property type="entry name" value="PRD"/>
</dbReference>
<evidence type="ECO:0000256" key="4">
    <source>
        <dbReference type="ARBA" id="ARBA00023159"/>
    </source>
</evidence>
<dbReference type="InterPro" id="IPR013196">
    <property type="entry name" value="HTH_11"/>
</dbReference>
<name>A0A1W1XNX2_9CLOT</name>
<keyword evidence="4" id="KW-0010">Activator</keyword>
<dbReference type="GO" id="GO:0008982">
    <property type="term" value="F:protein-N(PI)-phosphohistidine-sugar phosphotransferase activity"/>
    <property type="evidence" value="ECO:0007669"/>
    <property type="project" value="InterPro"/>
</dbReference>
<dbReference type="InterPro" id="IPR013011">
    <property type="entry name" value="PTS_EIIB_2"/>
</dbReference>
<dbReference type="InterPro" id="IPR007737">
    <property type="entry name" value="Mga_HTH"/>
</dbReference>
<dbReference type="InterPro" id="IPR036634">
    <property type="entry name" value="PRD_sf"/>
</dbReference>
<feature type="domain" description="PRD" evidence="8">
    <location>
        <begin position="309"/>
        <end position="416"/>
    </location>
</feature>